<dbReference type="EMBL" id="QJKF01000001">
    <property type="protein sequence ID" value="PXX71580.1"/>
    <property type="molecule type" value="Genomic_DNA"/>
</dbReference>
<gene>
    <name evidence="1" type="ORF">DFR70_1011014</name>
</gene>
<accession>A0A318KPJ5</accession>
<organism evidence="1 2">
    <name type="scientific">Nocardia tenerifensis</name>
    <dbReference type="NCBI Taxonomy" id="228006"/>
    <lineage>
        <taxon>Bacteria</taxon>
        <taxon>Bacillati</taxon>
        <taxon>Actinomycetota</taxon>
        <taxon>Actinomycetes</taxon>
        <taxon>Mycobacteriales</taxon>
        <taxon>Nocardiaceae</taxon>
        <taxon>Nocardia</taxon>
    </lineage>
</organism>
<dbReference type="Proteomes" id="UP000247569">
    <property type="component" value="Unassembled WGS sequence"/>
</dbReference>
<comment type="caution">
    <text evidence="1">The sequence shown here is derived from an EMBL/GenBank/DDBJ whole genome shotgun (WGS) entry which is preliminary data.</text>
</comment>
<evidence type="ECO:0000313" key="1">
    <source>
        <dbReference type="EMBL" id="PXX71580.1"/>
    </source>
</evidence>
<keyword evidence="2" id="KW-1185">Reference proteome</keyword>
<dbReference type="Gene3D" id="3.40.50.150">
    <property type="entry name" value="Vaccinia Virus protein VP39"/>
    <property type="match status" value="2"/>
</dbReference>
<dbReference type="Pfam" id="PF04672">
    <property type="entry name" value="Methyltransf_19"/>
    <property type="match status" value="1"/>
</dbReference>
<reference evidence="1 2" key="1">
    <citation type="submission" date="2018-05" db="EMBL/GenBank/DDBJ databases">
        <title>Genomic Encyclopedia of Type Strains, Phase IV (KMG-IV): sequencing the most valuable type-strain genomes for metagenomic binning, comparative biology and taxonomic classification.</title>
        <authorList>
            <person name="Goeker M."/>
        </authorList>
    </citation>
    <scope>NUCLEOTIDE SEQUENCE [LARGE SCALE GENOMIC DNA]</scope>
    <source>
        <strain evidence="1 2">DSM 44704</strain>
    </source>
</reference>
<keyword evidence="1" id="KW-0808">Transferase</keyword>
<dbReference type="GO" id="GO:0008168">
    <property type="term" value="F:methyltransferase activity"/>
    <property type="evidence" value="ECO:0007669"/>
    <property type="project" value="UniProtKB-KW"/>
</dbReference>
<proteinExistence type="predicted"/>
<dbReference type="OrthoDB" id="4134439at2"/>
<dbReference type="RefSeq" id="WP_083895123.1">
    <property type="nucleotide sequence ID" value="NZ_QJKF01000001.1"/>
</dbReference>
<name>A0A318KPJ5_9NOCA</name>
<dbReference type="SUPFAM" id="SSF53335">
    <property type="entry name" value="S-adenosyl-L-methionine-dependent methyltransferases"/>
    <property type="match status" value="1"/>
</dbReference>
<evidence type="ECO:0000313" key="2">
    <source>
        <dbReference type="Proteomes" id="UP000247569"/>
    </source>
</evidence>
<dbReference type="GO" id="GO:0032259">
    <property type="term" value="P:methylation"/>
    <property type="evidence" value="ECO:0007669"/>
    <property type="project" value="UniProtKB-KW"/>
</dbReference>
<keyword evidence="1" id="KW-0489">Methyltransferase</keyword>
<dbReference type="InterPro" id="IPR029063">
    <property type="entry name" value="SAM-dependent_MTases_sf"/>
</dbReference>
<dbReference type="AlphaFoldDB" id="A0A318KPJ5"/>
<protein>
    <submittedName>
        <fullName evidence="1">S-adenosyl methyltransferase</fullName>
    </submittedName>
</protein>
<dbReference type="InterPro" id="IPR006764">
    <property type="entry name" value="SAM_dep_MeTrfase_SAV2177_type"/>
</dbReference>
<sequence length="148" mass="16437">MSREPAIRTDIPHSARIWNYWMGGKDNYEIDRVQPVAVMFMGVLGHVATYDDARRVVSTVLDGVPSGSYLLLYDGTTDDEGYVALCAEYTKSGGVPYHPRTREEVAGYFDGLEMVEPGFVSITQWRPENPDVGAVREIGAYCAVARKP</sequence>